<evidence type="ECO:0000313" key="3">
    <source>
        <dbReference type="Proteomes" id="UP001501822"/>
    </source>
</evidence>
<dbReference type="Proteomes" id="UP001501822">
    <property type="component" value="Unassembled WGS sequence"/>
</dbReference>
<evidence type="ECO:0008006" key="4">
    <source>
        <dbReference type="Google" id="ProtNLM"/>
    </source>
</evidence>
<proteinExistence type="predicted"/>
<feature type="signal peptide" evidence="1">
    <location>
        <begin position="1"/>
        <end position="28"/>
    </location>
</feature>
<dbReference type="EMBL" id="BAAABM010000045">
    <property type="protein sequence ID" value="GAA0353824.1"/>
    <property type="molecule type" value="Genomic_DNA"/>
</dbReference>
<feature type="chain" id="PRO_5047276798" description="Secreted protein" evidence="1">
    <location>
        <begin position="29"/>
        <end position="132"/>
    </location>
</feature>
<reference evidence="2 3" key="1">
    <citation type="journal article" date="2019" name="Int. J. Syst. Evol. Microbiol.">
        <title>The Global Catalogue of Microorganisms (GCM) 10K type strain sequencing project: providing services to taxonomists for standard genome sequencing and annotation.</title>
        <authorList>
            <consortium name="The Broad Institute Genomics Platform"/>
            <consortium name="The Broad Institute Genome Sequencing Center for Infectious Disease"/>
            <person name="Wu L."/>
            <person name="Ma J."/>
        </authorList>
    </citation>
    <scope>NUCLEOTIDE SEQUENCE [LARGE SCALE GENOMIC DNA]</scope>
    <source>
        <strain evidence="2 3">JCM 3146</strain>
    </source>
</reference>
<keyword evidence="1" id="KW-0732">Signal</keyword>
<sequence>MQRSSCYLKTEICMRKMYALGTGTMALAAVVATGLAAHADKGEPPAPPAAHQAATSGYQVVVLPNANVPAFQRRTVYCPAGKHVIGGGGEARGNGAILVGSFPTSDGRGWIALGRQPGYSTVGISVYAICAY</sequence>
<gene>
    <name evidence="2" type="ORF">GCM10010151_49250</name>
</gene>
<accession>A0ABN0X308</accession>
<evidence type="ECO:0000313" key="2">
    <source>
        <dbReference type="EMBL" id="GAA0353824.1"/>
    </source>
</evidence>
<name>A0ABN0X308_9ACTN</name>
<comment type="caution">
    <text evidence="2">The sequence shown here is derived from an EMBL/GenBank/DDBJ whole genome shotgun (WGS) entry which is preliminary data.</text>
</comment>
<protein>
    <recommendedName>
        <fullName evidence="4">Secreted protein</fullName>
    </recommendedName>
</protein>
<keyword evidence="3" id="KW-1185">Reference proteome</keyword>
<organism evidence="2 3">
    <name type="scientific">Actinoallomurus spadix</name>
    <dbReference type="NCBI Taxonomy" id="79912"/>
    <lineage>
        <taxon>Bacteria</taxon>
        <taxon>Bacillati</taxon>
        <taxon>Actinomycetota</taxon>
        <taxon>Actinomycetes</taxon>
        <taxon>Streptosporangiales</taxon>
        <taxon>Thermomonosporaceae</taxon>
        <taxon>Actinoallomurus</taxon>
    </lineage>
</organism>
<evidence type="ECO:0000256" key="1">
    <source>
        <dbReference type="SAM" id="SignalP"/>
    </source>
</evidence>